<keyword evidence="3" id="KW-0238">DNA-binding</keyword>
<proteinExistence type="predicted"/>
<dbReference type="PANTHER" id="PTHR15741">
    <property type="entry name" value="BASIC HELIX-LOOP-HELIX ZIP TRANSCRIPTION FACTOR"/>
    <property type="match status" value="1"/>
</dbReference>
<dbReference type="InterPro" id="IPR052207">
    <property type="entry name" value="Max-like/E-box_TFs"/>
</dbReference>
<reference evidence="9" key="1">
    <citation type="submission" date="2025-08" db="UniProtKB">
        <authorList>
            <consortium name="RefSeq"/>
        </authorList>
    </citation>
    <scope>IDENTIFICATION</scope>
    <source>
        <tissue evidence="9">Total insect</tissue>
    </source>
</reference>
<organism evidence="9">
    <name type="scientific">Thrips palmi</name>
    <name type="common">Melon thrips</name>
    <dbReference type="NCBI Taxonomy" id="161013"/>
    <lineage>
        <taxon>Eukaryota</taxon>
        <taxon>Metazoa</taxon>
        <taxon>Ecdysozoa</taxon>
        <taxon>Arthropoda</taxon>
        <taxon>Hexapoda</taxon>
        <taxon>Insecta</taxon>
        <taxon>Pterygota</taxon>
        <taxon>Neoptera</taxon>
        <taxon>Paraneoptera</taxon>
        <taxon>Thysanoptera</taxon>
        <taxon>Terebrantia</taxon>
        <taxon>Thripoidea</taxon>
        <taxon>Thripidae</taxon>
        <taxon>Thrips</taxon>
    </lineage>
</organism>
<feature type="domain" description="BHLH" evidence="7">
    <location>
        <begin position="47"/>
        <end position="98"/>
    </location>
</feature>
<dbReference type="CDD" id="cd11419">
    <property type="entry name" value="bHLHzip_TFAP4"/>
    <property type="match status" value="1"/>
</dbReference>
<dbReference type="GO" id="GO:0000981">
    <property type="term" value="F:DNA-binding transcription factor activity, RNA polymerase II-specific"/>
    <property type="evidence" value="ECO:0007669"/>
    <property type="project" value="TreeGrafter"/>
</dbReference>
<dbReference type="Proteomes" id="UP000515158">
    <property type="component" value="Unplaced"/>
</dbReference>
<feature type="region of interest" description="Disordered" evidence="6">
    <location>
        <begin position="1"/>
        <end position="46"/>
    </location>
</feature>
<evidence type="ECO:0000256" key="2">
    <source>
        <dbReference type="ARBA" id="ARBA00023015"/>
    </source>
</evidence>
<keyword evidence="4" id="KW-0804">Transcription</keyword>
<dbReference type="InParanoid" id="A0A6P8ZS02"/>
<dbReference type="Pfam" id="PF00010">
    <property type="entry name" value="HLH"/>
    <property type="match status" value="1"/>
</dbReference>
<evidence type="ECO:0000256" key="3">
    <source>
        <dbReference type="ARBA" id="ARBA00023125"/>
    </source>
</evidence>
<dbReference type="RefSeq" id="XP_034247982.1">
    <property type="nucleotide sequence ID" value="XM_034392091.1"/>
</dbReference>
<dbReference type="FunFam" id="4.10.280.10:FF:000036">
    <property type="entry name" value="Transcription factor AP-4"/>
    <property type="match status" value="1"/>
</dbReference>
<keyword evidence="5" id="KW-0539">Nucleus</keyword>
<dbReference type="InterPro" id="IPR011598">
    <property type="entry name" value="bHLH_dom"/>
</dbReference>
<dbReference type="PANTHER" id="PTHR15741:SF27">
    <property type="entry name" value="TRANSCRIPTION FACTOR AP-4"/>
    <property type="match status" value="1"/>
</dbReference>
<evidence type="ECO:0000256" key="6">
    <source>
        <dbReference type="SAM" id="MobiDB-lite"/>
    </source>
</evidence>
<sequence length="495" mass="55192">MAAAYRSLSEERKMSGDDFDSGDQEDVGRLSDRAGSPSMHMDHEKRMRREIANSNERRRMQSINAGFQSLRTLLPHHEGEKLSKAAILQQTAEYIYTLEQEKTRLLSQNCQLKRIINQHEGETSTTVKKRKTDSGPVTVVPAPVSESSDEGIGSMSPEPVSMGASGGTTVPTPEQENATEMLRREMMDLRVHLERERRIRLVLEDQVKSLENQLFPDRAPLQYQHEVAAWPEDPPLEEDLYPDLKQDAELSHSIIHQTVVEREIPPRRESQCSSHSGSRLFKDEVDGVTSIQSSAIVASPSLIFAADTEGPQMASLPIPVVASPCPSPIQTTILGPVSPVLEPAQPSVLEAAIKAEPKVEVERLPSPPSISDDQARLFINTSRQNLETIVEAIRHLEGDHLFSDDPSPHRLPVLPPQSVVTSVTTEVIVPHQDHLQERLQGCPENEAQEMPLALTTNSRVLPQQSADQRILKMKMDSFTYQQQQHRPGVIVVKHT</sequence>
<accession>A0A6P8ZS02</accession>
<keyword evidence="2" id="KW-0805">Transcription regulation</keyword>
<dbReference type="SUPFAM" id="SSF47459">
    <property type="entry name" value="HLH, helix-loop-helix DNA-binding domain"/>
    <property type="match status" value="1"/>
</dbReference>
<dbReference type="FunCoup" id="A0A6P8ZS02">
    <property type="interactions" value="517"/>
</dbReference>
<name>A0A6P8ZS02_THRPL</name>
<dbReference type="OrthoDB" id="10029128at2759"/>
<dbReference type="CTD" id="1401"/>
<evidence type="ECO:0000256" key="1">
    <source>
        <dbReference type="ARBA" id="ARBA00004123"/>
    </source>
</evidence>
<evidence type="ECO:0000256" key="4">
    <source>
        <dbReference type="ARBA" id="ARBA00023163"/>
    </source>
</evidence>
<dbReference type="GO" id="GO:0005634">
    <property type="term" value="C:nucleus"/>
    <property type="evidence" value="ECO:0007669"/>
    <property type="project" value="UniProtKB-SubCell"/>
</dbReference>
<feature type="region of interest" description="Disordered" evidence="6">
    <location>
        <begin position="122"/>
        <end position="154"/>
    </location>
</feature>
<evidence type="ECO:0000259" key="7">
    <source>
        <dbReference type="PROSITE" id="PS50888"/>
    </source>
</evidence>
<dbReference type="GO" id="GO:0000978">
    <property type="term" value="F:RNA polymerase II cis-regulatory region sequence-specific DNA binding"/>
    <property type="evidence" value="ECO:0007669"/>
    <property type="project" value="TreeGrafter"/>
</dbReference>
<gene>
    <name evidence="9" type="primary">LOC117649392</name>
</gene>
<keyword evidence="8" id="KW-1185">Reference proteome</keyword>
<dbReference type="GeneID" id="117649392"/>
<protein>
    <submittedName>
        <fullName evidence="9">Helix-loop-helix protein 11 isoform X1</fullName>
    </submittedName>
</protein>
<dbReference type="SMART" id="SM00353">
    <property type="entry name" value="HLH"/>
    <property type="match status" value="1"/>
</dbReference>
<dbReference type="InterPro" id="IPR036638">
    <property type="entry name" value="HLH_DNA-bd_sf"/>
</dbReference>
<dbReference type="GO" id="GO:0046983">
    <property type="term" value="F:protein dimerization activity"/>
    <property type="evidence" value="ECO:0007669"/>
    <property type="project" value="InterPro"/>
</dbReference>
<comment type="subcellular location">
    <subcellularLocation>
        <location evidence="1">Nucleus</location>
    </subcellularLocation>
</comment>
<dbReference type="Gene3D" id="4.10.280.10">
    <property type="entry name" value="Helix-loop-helix DNA-binding domain"/>
    <property type="match status" value="1"/>
</dbReference>
<dbReference type="PROSITE" id="PS50888">
    <property type="entry name" value="BHLH"/>
    <property type="match status" value="1"/>
</dbReference>
<dbReference type="KEGG" id="tpal:117649392"/>
<evidence type="ECO:0000256" key="5">
    <source>
        <dbReference type="ARBA" id="ARBA00023242"/>
    </source>
</evidence>
<dbReference type="AlphaFoldDB" id="A0A6P8ZS02"/>
<evidence type="ECO:0000313" key="9">
    <source>
        <dbReference type="RefSeq" id="XP_034247982.1"/>
    </source>
</evidence>
<evidence type="ECO:0000313" key="8">
    <source>
        <dbReference type="Proteomes" id="UP000515158"/>
    </source>
</evidence>